<accession>A0ABS9TJH4</accession>
<dbReference type="PANTHER" id="PTHR30561:SF1">
    <property type="entry name" value="MULTIDRUG TRANSPORTER EMRE"/>
    <property type="match status" value="1"/>
</dbReference>
<dbReference type="Pfam" id="PF00893">
    <property type="entry name" value="Multi_Drug_Res"/>
    <property type="match status" value="1"/>
</dbReference>
<evidence type="ECO:0000256" key="7">
    <source>
        <dbReference type="RuleBase" id="RU003942"/>
    </source>
</evidence>
<evidence type="ECO:0000256" key="1">
    <source>
        <dbReference type="ARBA" id="ARBA00004651"/>
    </source>
</evidence>
<gene>
    <name evidence="9" type="ORF">MMF94_22340</name>
</gene>
<dbReference type="Gene3D" id="1.10.3730.20">
    <property type="match status" value="1"/>
</dbReference>
<keyword evidence="10" id="KW-1185">Reference proteome</keyword>
<dbReference type="EMBL" id="JAKXMK010000019">
    <property type="protein sequence ID" value="MCH6168441.1"/>
    <property type="molecule type" value="Genomic_DNA"/>
</dbReference>
<organism evidence="9 10">
    <name type="scientific">Pseudonocardia alaniniphila</name>
    <dbReference type="NCBI Taxonomy" id="75291"/>
    <lineage>
        <taxon>Bacteria</taxon>
        <taxon>Bacillati</taxon>
        <taxon>Actinomycetota</taxon>
        <taxon>Actinomycetes</taxon>
        <taxon>Pseudonocardiales</taxon>
        <taxon>Pseudonocardiaceae</taxon>
        <taxon>Pseudonocardia</taxon>
    </lineage>
</organism>
<dbReference type="Proteomes" id="UP001299970">
    <property type="component" value="Unassembled WGS sequence"/>
</dbReference>
<dbReference type="InterPro" id="IPR045324">
    <property type="entry name" value="Small_multidrug_res"/>
</dbReference>
<comment type="subcellular location">
    <subcellularLocation>
        <location evidence="1 7">Cell membrane</location>
        <topology evidence="1 7">Multi-pass membrane protein</topology>
    </subcellularLocation>
</comment>
<feature type="transmembrane region" description="Helical" evidence="8">
    <location>
        <begin position="90"/>
        <end position="110"/>
    </location>
</feature>
<evidence type="ECO:0000313" key="9">
    <source>
        <dbReference type="EMBL" id="MCH6168441.1"/>
    </source>
</evidence>
<evidence type="ECO:0000256" key="8">
    <source>
        <dbReference type="SAM" id="Phobius"/>
    </source>
</evidence>
<comment type="similarity">
    <text evidence="7">Belongs to the drug/metabolite transporter (DMT) superfamily. Small multidrug resistance (SMR) (TC 2.A.7.1) family.</text>
</comment>
<feature type="transmembrane region" description="Helical" evidence="8">
    <location>
        <begin position="63"/>
        <end position="84"/>
    </location>
</feature>
<sequence length="117" mass="12008">MEVVAVPWLFLAGAILMEVAATTALKLSEGFTRLVPSIVVVIGYITAFAMLSQALTRGMGIGVAYGVWAAAGVALVAIIGAVFLGESMTWVQVAGIALVIAGVLALELGARHPEAQQ</sequence>
<evidence type="ECO:0000256" key="2">
    <source>
        <dbReference type="ARBA" id="ARBA00022448"/>
    </source>
</evidence>
<keyword evidence="3" id="KW-1003">Cell membrane</keyword>
<proteinExistence type="inferred from homology"/>
<keyword evidence="5 8" id="KW-1133">Transmembrane helix</keyword>
<feature type="transmembrane region" description="Helical" evidence="8">
    <location>
        <begin position="34"/>
        <end position="51"/>
    </location>
</feature>
<dbReference type="SUPFAM" id="SSF103481">
    <property type="entry name" value="Multidrug resistance efflux transporter EmrE"/>
    <property type="match status" value="1"/>
</dbReference>
<comment type="caution">
    <text evidence="9">The sequence shown here is derived from an EMBL/GenBank/DDBJ whole genome shotgun (WGS) entry which is preliminary data.</text>
</comment>
<evidence type="ECO:0000313" key="10">
    <source>
        <dbReference type="Proteomes" id="UP001299970"/>
    </source>
</evidence>
<keyword evidence="6 8" id="KW-0472">Membrane</keyword>
<name>A0ABS9TJH4_9PSEU</name>
<evidence type="ECO:0000256" key="3">
    <source>
        <dbReference type="ARBA" id="ARBA00022475"/>
    </source>
</evidence>
<dbReference type="InterPro" id="IPR000390">
    <property type="entry name" value="Small_drug/metabolite_transptr"/>
</dbReference>
<dbReference type="RefSeq" id="WP_241039079.1">
    <property type="nucleotide sequence ID" value="NZ_BAAAJF010000055.1"/>
</dbReference>
<dbReference type="InterPro" id="IPR037185">
    <property type="entry name" value="EmrE-like"/>
</dbReference>
<evidence type="ECO:0000256" key="6">
    <source>
        <dbReference type="ARBA" id="ARBA00023136"/>
    </source>
</evidence>
<evidence type="ECO:0000256" key="4">
    <source>
        <dbReference type="ARBA" id="ARBA00022692"/>
    </source>
</evidence>
<reference evidence="9 10" key="1">
    <citation type="submission" date="2022-03" db="EMBL/GenBank/DDBJ databases">
        <title>Pseudonocardia alaer sp. nov., a novel actinomycete isolated from reed forest soil.</title>
        <authorList>
            <person name="Wang L."/>
        </authorList>
    </citation>
    <scope>NUCLEOTIDE SEQUENCE [LARGE SCALE GENOMIC DNA]</scope>
    <source>
        <strain evidence="9 10">Y-16303</strain>
    </source>
</reference>
<keyword evidence="4 7" id="KW-0812">Transmembrane</keyword>
<protein>
    <submittedName>
        <fullName evidence="9">Multidrug efflux SMR transporter</fullName>
    </submittedName>
</protein>
<evidence type="ECO:0000256" key="5">
    <source>
        <dbReference type="ARBA" id="ARBA00022989"/>
    </source>
</evidence>
<keyword evidence="2" id="KW-0813">Transport</keyword>
<dbReference type="PANTHER" id="PTHR30561">
    <property type="entry name" value="SMR FAMILY PROTON-DEPENDENT DRUG EFFLUX TRANSPORTER SUGE"/>
    <property type="match status" value="1"/>
</dbReference>